<sequence>MASRMYMSLSQPPTNLKESIDWMIRVYGLGGQIAKRDKNGTDDLGPVVEKLVNYDIIKKTVGLDIVLKGLMEECFEKVGNVMGYTKTQARVQDNNGIASTSYISSYQKARWSRAEANAYASILLVVVPVITFVLLYLRWKCKNNWSAQSINSGELNVFLKRMGFEESNLNGEKRAADVAGLIDKHLPGLQGITLTYETVIGDLKREALQDPRVVTKNALAKCFHICHTYLTSNNVYSHDERCRVLSWLCNMQISLHFKEYPELDSMYSRFLNKITAVHSSPHKCPVFSRIAIPSLTVYPRTLKETIDWMVRIYGLGGQSGSRDYHNGPKELSNAVEGIVKYSQHKATIGLEVELQGIIDVLTKHLAHFLGFFGGSIGNNGIVTISYTSSYRDANWNGSDALECALIFLTVVPVITFVLSYLHMKCKAGWHSDNLRSGALKIFFTAMGFDEFELNNANNGSNVARLIDEQLTTMQVPSYNYEALVAHLRTKAQNGLRRVDTNPLAKCFHIIQQYLTTESPESAQTVSRVLNMLQNFNDVFSASAYSELNGAFRAFLQKIGDVVRTPTHDAGVVASGPKGGYSEPSSSVGSVAGGVIGTAAVGGAGAAVGLDLGGVKTMIKSAFDILR</sequence>
<name>A0AAV4M2M0_BABCB</name>
<keyword evidence="3" id="KW-1185">Reference proteome</keyword>
<feature type="transmembrane region" description="Helical" evidence="1">
    <location>
        <begin position="118"/>
        <end position="139"/>
    </location>
</feature>
<dbReference type="Proteomes" id="UP001497744">
    <property type="component" value="Unassembled WGS sequence"/>
</dbReference>
<dbReference type="GeneID" id="94197802"/>
<evidence type="ECO:0000313" key="2">
    <source>
        <dbReference type="EMBL" id="GIX66321.1"/>
    </source>
</evidence>
<keyword evidence="1" id="KW-1133">Transmembrane helix</keyword>
<organism evidence="2 3">
    <name type="scientific">Babesia caballi</name>
    <dbReference type="NCBI Taxonomy" id="5871"/>
    <lineage>
        <taxon>Eukaryota</taxon>
        <taxon>Sar</taxon>
        <taxon>Alveolata</taxon>
        <taxon>Apicomplexa</taxon>
        <taxon>Aconoidasida</taxon>
        <taxon>Piroplasmida</taxon>
        <taxon>Babesiidae</taxon>
        <taxon>Babesia</taxon>
    </lineage>
</organism>
<protein>
    <submittedName>
        <fullName evidence="2">Uncharacterized protein</fullName>
    </submittedName>
</protein>
<evidence type="ECO:0000313" key="3">
    <source>
        <dbReference type="Proteomes" id="UP001497744"/>
    </source>
</evidence>
<comment type="caution">
    <text evidence="2">The sequence shown here is derived from an EMBL/GenBank/DDBJ whole genome shotgun (WGS) entry which is preliminary data.</text>
</comment>
<proteinExistence type="predicted"/>
<dbReference type="EMBL" id="BPLF01000006">
    <property type="protein sequence ID" value="GIX66321.1"/>
    <property type="molecule type" value="Genomic_DNA"/>
</dbReference>
<dbReference type="AlphaFoldDB" id="A0AAV4M2M0"/>
<evidence type="ECO:0000256" key="1">
    <source>
        <dbReference type="SAM" id="Phobius"/>
    </source>
</evidence>
<dbReference type="RefSeq" id="XP_067718390.1">
    <property type="nucleotide sequence ID" value="XM_067862289.1"/>
</dbReference>
<keyword evidence="1" id="KW-0812">Transmembrane</keyword>
<feature type="transmembrane region" description="Helical" evidence="1">
    <location>
        <begin position="404"/>
        <end position="421"/>
    </location>
</feature>
<accession>A0AAV4M2M0</accession>
<gene>
    <name evidence="2" type="ORF">BcabD6B2_57570</name>
</gene>
<reference evidence="2 3" key="1">
    <citation type="submission" date="2021-06" db="EMBL/GenBank/DDBJ databases">
        <title>Genome sequence of Babesia caballi.</title>
        <authorList>
            <person name="Yamagishi J."/>
            <person name="Kidaka T."/>
            <person name="Ochi A."/>
        </authorList>
    </citation>
    <scope>NUCLEOTIDE SEQUENCE [LARGE SCALE GENOMIC DNA]</scope>
    <source>
        <strain evidence="2">USDA-D6B2</strain>
    </source>
</reference>
<keyword evidence="1" id="KW-0472">Membrane</keyword>